<dbReference type="STRING" id="1472378.AU381_05435"/>
<dbReference type="Pfam" id="PF04752">
    <property type="entry name" value="ChaC"/>
    <property type="match status" value="1"/>
</dbReference>
<dbReference type="PANTHER" id="PTHR12192">
    <property type="entry name" value="CATION TRANSPORT PROTEIN CHAC-RELATED"/>
    <property type="match status" value="1"/>
</dbReference>
<dbReference type="SUPFAM" id="SSF110857">
    <property type="entry name" value="Gamma-glutamyl cyclotransferase-like"/>
    <property type="match status" value="1"/>
</dbReference>
<dbReference type="InterPro" id="IPR006840">
    <property type="entry name" value="ChaC"/>
</dbReference>
<dbReference type="EMBL" id="LPUX01000053">
    <property type="protein sequence ID" value="OAP41612.1"/>
    <property type="molecule type" value="Genomic_DNA"/>
</dbReference>
<dbReference type="Proteomes" id="UP000094025">
    <property type="component" value="Unassembled WGS sequence"/>
</dbReference>
<dbReference type="GO" id="GO:0061928">
    <property type="term" value="F:glutathione specific gamma-glutamylcyclotransferase activity"/>
    <property type="evidence" value="ECO:0007669"/>
    <property type="project" value="UniProtKB-EC"/>
</dbReference>
<evidence type="ECO:0000256" key="2">
    <source>
        <dbReference type="ARBA" id="ARBA00023239"/>
    </source>
</evidence>
<dbReference type="InterPro" id="IPR036568">
    <property type="entry name" value="GGCT-like_sf"/>
</dbReference>
<keyword evidence="2" id="KW-0456">Lyase</keyword>
<dbReference type="GO" id="GO:0005737">
    <property type="term" value="C:cytoplasm"/>
    <property type="evidence" value="ECO:0007669"/>
    <property type="project" value="TreeGrafter"/>
</dbReference>
<dbReference type="PANTHER" id="PTHR12192:SF2">
    <property type="entry name" value="GLUTATHIONE-SPECIFIC GAMMA-GLUTAMYLCYCLOTRANSFERASE 2"/>
    <property type="match status" value="1"/>
</dbReference>
<dbReference type="RefSeq" id="WP_064241900.1">
    <property type="nucleotide sequence ID" value="NZ_LPUX01000053.1"/>
</dbReference>
<accession>A0A178Y3B0</accession>
<dbReference type="CDD" id="cd06661">
    <property type="entry name" value="GGCT_like"/>
    <property type="match status" value="1"/>
</dbReference>
<evidence type="ECO:0000256" key="1">
    <source>
        <dbReference type="ARBA" id="ARBA00012344"/>
    </source>
</evidence>
<dbReference type="EC" id="4.3.2.7" evidence="1"/>
<evidence type="ECO:0000313" key="4">
    <source>
        <dbReference type="Proteomes" id="UP000094025"/>
    </source>
</evidence>
<dbReference type="OrthoDB" id="9795692at2"/>
<dbReference type="AlphaFoldDB" id="A0A178Y3B0"/>
<dbReference type="GO" id="GO:0006751">
    <property type="term" value="P:glutathione catabolic process"/>
    <property type="evidence" value="ECO:0007669"/>
    <property type="project" value="InterPro"/>
</dbReference>
<keyword evidence="4" id="KW-1185">Reference proteome</keyword>
<evidence type="ECO:0000313" key="3">
    <source>
        <dbReference type="EMBL" id="OAP41612.1"/>
    </source>
</evidence>
<reference evidence="3 4" key="1">
    <citation type="journal article" date="2016" name="Int. J. Syst. Evol. Microbiol.">
        <title>Ensifer glycinis sp. nov., an novel rhizobial species associated with Glycine spp.</title>
        <authorList>
            <person name="Yan H."/>
            <person name="Yan J."/>
            <person name="Sui X.H."/>
            <person name="Wang E.T."/>
            <person name="Chen W.X."/>
            <person name="Zhang X.X."/>
            <person name="Chen W.F."/>
        </authorList>
    </citation>
    <scope>NUCLEOTIDE SEQUENCE [LARGE SCALE GENOMIC DNA]</scope>
    <source>
        <strain evidence="3 4">CCBAU 23380</strain>
    </source>
</reference>
<comment type="caution">
    <text evidence="3">The sequence shown here is derived from an EMBL/GenBank/DDBJ whole genome shotgun (WGS) entry which is preliminary data.</text>
</comment>
<proteinExistence type="predicted"/>
<dbReference type="Gene3D" id="3.10.490.10">
    <property type="entry name" value="Gamma-glutamyl cyclotransferase-like"/>
    <property type="match status" value="1"/>
</dbReference>
<organism evidence="3 4">
    <name type="scientific">Sinorhizobium glycinis</name>
    <dbReference type="NCBI Taxonomy" id="1472378"/>
    <lineage>
        <taxon>Bacteria</taxon>
        <taxon>Pseudomonadati</taxon>
        <taxon>Pseudomonadota</taxon>
        <taxon>Alphaproteobacteria</taxon>
        <taxon>Hyphomicrobiales</taxon>
        <taxon>Rhizobiaceae</taxon>
        <taxon>Sinorhizobium/Ensifer group</taxon>
        <taxon>Sinorhizobium</taxon>
    </lineage>
</organism>
<sequence>MSGKPRSLSLTLAHVAQVHRAIADGGPGIGLDLHSDADYDDWVARMTRSRPAPGSPTLLFAYGSLIWKPEIEHVSEEIGVARGWHRSFCFRMLRFRGTPEEPGLMMALDRGGQCRGVLYELPNDNLEGQLRKLFRREFTYKPPNSMPRWIRVETARGSVPALAFVMNRASPFYEGSLSLEAVADVLARACGHVGSGAEYLLNTVMHLEARGIRDRNLWRLQALVAERIERDTGYAPSIEAHSNIGRMKLRS</sequence>
<gene>
    <name evidence="3" type="ORF">AU381_05435</name>
</gene>
<dbReference type="InterPro" id="IPR013024">
    <property type="entry name" value="GGCT-like"/>
</dbReference>
<name>A0A178Y3B0_9HYPH</name>
<protein>
    <recommendedName>
        <fullName evidence="1">glutathione-specific gamma-glutamylcyclotransferase</fullName>
        <ecNumber evidence="1">4.3.2.7</ecNumber>
    </recommendedName>
</protein>